<evidence type="ECO:0000259" key="1">
    <source>
        <dbReference type="Pfam" id="PF06889"/>
    </source>
</evidence>
<protein>
    <recommendedName>
        <fullName evidence="1">DUF1266 domain-containing protein</fullName>
    </recommendedName>
</protein>
<sequence>MSLFVQISRMLGVEWDSLCEAQLWGLAAGGVLSRVNQESFSRLESRRPKEECIEILSEAWGVYEPHHAWGLKYWLENEGHSKECLDVLSGKELGEQPNCGDPEARFGFAEANREILEKYGLMAWDHGNLIQAARWSYSAGYISSDDAWDWIMSSAKTIQDNYSSWEHYGFHWRLGFEYWNDGQPLTSSFREAGAWLLMNSASPWKKLPWDEDLTYIPQ</sequence>
<dbReference type="Proteomes" id="UP000000739">
    <property type="component" value="Chromosome"/>
</dbReference>
<dbReference type="AlphaFoldDB" id="B8F949"/>
<reference evidence="2 3" key="1">
    <citation type="journal article" date="2012" name="Environ. Microbiol.">
        <title>The genome sequence of Desulfatibacillum alkenivorans AK-01: a blueprint for anaerobic alkane oxidation.</title>
        <authorList>
            <person name="Callaghan A.V."/>
            <person name="Morris B.E."/>
            <person name="Pereira I.A."/>
            <person name="McInerney M.J."/>
            <person name="Austin R.N."/>
            <person name="Groves J.T."/>
            <person name="Kukor J.J."/>
            <person name="Suflita J.M."/>
            <person name="Young L.Y."/>
            <person name="Zylstra G.J."/>
            <person name="Wawrik B."/>
        </authorList>
    </citation>
    <scope>NUCLEOTIDE SEQUENCE [LARGE SCALE GENOMIC DNA]</scope>
    <source>
        <strain evidence="2 3">AK-01</strain>
    </source>
</reference>
<evidence type="ECO:0000313" key="3">
    <source>
        <dbReference type="Proteomes" id="UP000000739"/>
    </source>
</evidence>
<keyword evidence="3" id="KW-1185">Reference proteome</keyword>
<name>B8F949_DESAL</name>
<organism evidence="2 3">
    <name type="scientific">Desulfatibacillum aliphaticivorans</name>
    <dbReference type="NCBI Taxonomy" id="218208"/>
    <lineage>
        <taxon>Bacteria</taxon>
        <taxon>Pseudomonadati</taxon>
        <taxon>Thermodesulfobacteriota</taxon>
        <taxon>Desulfobacteria</taxon>
        <taxon>Desulfobacterales</taxon>
        <taxon>Desulfatibacillaceae</taxon>
        <taxon>Desulfatibacillum</taxon>
    </lineage>
</organism>
<dbReference type="KEGG" id="dal:Dalk_1092"/>
<proteinExistence type="predicted"/>
<dbReference type="InterPro" id="IPR009677">
    <property type="entry name" value="DUF1266"/>
</dbReference>
<accession>B8F949</accession>
<dbReference type="Pfam" id="PF06889">
    <property type="entry name" value="DUF1266"/>
    <property type="match status" value="1"/>
</dbReference>
<evidence type="ECO:0000313" key="2">
    <source>
        <dbReference type="EMBL" id="ACL02795.1"/>
    </source>
</evidence>
<feature type="domain" description="DUF1266" evidence="1">
    <location>
        <begin position="56"/>
        <end position="209"/>
    </location>
</feature>
<dbReference type="HOGENOM" id="CLU_080149_0_0_7"/>
<dbReference type="EMBL" id="CP001322">
    <property type="protein sequence ID" value="ACL02795.1"/>
    <property type="molecule type" value="Genomic_DNA"/>
</dbReference>
<dbReference type="RefSeq" id="WP_012610233.1">
    <property type="nucleotide sequence ID" value="NC_011768.1"/>
</dbReference>
<gene>
    <name evidence="2" type="ordered locus">Dalk_1092</name>
</gene>